<evidence type="ECO:0000313" key="3">
    <source>
        <dbReference type="Proteomes" id="UP001247620"/>
    </source>
</evidence>
<keyword evidence="1" id="KW-0812">Transmembrane</keyword>
<name>A0ABU1T8P0_9SPHI</name>
<keyword evidence="1" id="KW-0472">Membrane</keyword>
<dbReference type="RefSeq" id="WP_310093951.1">
    <property type="nucleotide sequence ID" value="NZ_JAVDUU010000002.1"/>
</dbReference>
<keyword evidence="3" id="KW-1185">Reference proteome</keyword>
<feature type="transmembrane region" description="Helical" evidence="1">
    <location>
        <begin position="7"/>
        <end position="27"/>
    </location>
</feature>
<sequence length="129" mass="14609">MIKRSGAFLLTIMYTVTVLGFALNLHYCGTRIASVQIDSPAINSKMKQACGKMRCCKDKQLQIKVKDAHQAEPFSILSKLFGFEITRLSFNNFFPPSQQPSTDVSFERGPPDSLWQNIALFIKNCIFRI</sequence>
<gene>
    <name evidence="2" type="ORF">J2W55_001608</name>
</gene>
<evidence type="ECO:0000256" key="1">
    <source>
        <dbReference type="SAM" id="Phobius"/>
    </source>
</evidence>
<dbReference type="EMBL" id="JAVDUU010000002">
    <property type="protein sequence ID" value="MDR6941766.1"/>
    <property type="molecule type" value="Genomic_DNA"/>
</dbReference>
<protein>
    <submittedName>
        <fullName evidence="2">Uncharacterized protein</fullName>
    </submittedName>
</protein>
<comment type="caution">
    <text evidence="2">The sequence shown here is derived from an EMBL/GenBank/DDBJ whole genome shotgun (WGS) entry which is preliminary data.</text>
</comment>
<dbReference type="Proteomes" id="UP001247620">
    <property type="component" value="Unassembled WGS sequence"/>
</dbReference>
<keyword evidence="1" id="KW-1133">Transmembrane helix</keyword>
<accession>A0ABU1T8P0</accession>
<dbReference type="Pfam" id="PF26622">
    <property type="entry name" value="DUF8199"/>
    <property type="match status" value="1"/>
</dbReference>
<organism evidence="2 3">
    <name type="scientific">Mucilaginibacter pocheonensis</name>
    <dbReference type="NCBI Taxonomy" id="398050"/>
    <lineage>
        <taxon>Bacteria</taxon>
        <taxon>Pseudomonadati</taxon>
        <taxon>Bacteroidota</taxon>
        <taxon>Sphingobacteriia</taxon>
        <taxon>Sphingobacteriales</taxon>
        <taxon>Sphingobacteriaceae</taxon>
        <taxon>Mucilaginibacter</taxon>
    </lineage>
</organism>
<dbReference type="NCBIfam" id="NF047658">
    <property type="entry name" value="HYC_CC_PP"/>
    <property type="match status" value="1"/>
</dbReference>
<evidence type="ECO:0000313" key="2">
    <source>
        <dbReference type="EMBL" id="MDR6941766.1"/>
    </source>
</evidence>
<dbReference type="InterPro" id="IPR058060">
    <property type="entry name" value="HYC_CC_PP"/>
</dbReference>
<dbReference type="InterPro" id="IPR058512">
    <property type="entry name" value="DUF8199"/>
</dbReference>
<reference evidence="2 3" key="1">
    <citation type="submission" date="2023-07" db="EMBL/GenBank/DDBJ databases">
        <title>Sorghum-associated microbial communities from plants grown in Nebraska, USA.</title>
        <authorList>
            <person name="Schachtman D."/>
        </authorList>
    </citation>
    <scope>NUCLEOTIDE SEQUENCE [LARGE SCALE GENOMIC DNA]</scope>
    <source>
        <strain evidence="2 3">3262</strain>
    </source>
</reference>
<proteinExistence type="predicted"/>